<dbReference type="HOGENOM" id="CLU_3277866_0_0_10"/>
<sequence>MLSEAVTKGIWRGNCSFSNIIFIPNFQDDLTKVTKKYRTFV</sequence>
<evidence type="ECO:0000313" key="1">
    <source>
        <dbReference type="EMBL" id="AEW21775.1"/>
    </source>
</evidence>
<dbReference type="Proteomes" id="UP000005436">
    <property type="component" value="Chromosome"/>
</dbReference>
<reference evidence="2" key="1">
    <citation type="submission" date="2011-12" db="EMBL/GenBank/DDBJ databases">
        <title>Complete sequence of Tannerella forsythia ATCC 43037.</title>
        <authorList>
            <person name="Dewhirst F."/>
            <person name="Tanner A."/>
            <person name="Izard J."/>
            <person name="Brinkac L."/>
            <person name="Durkin A.S."/>
            <person name="Hostetler J."/>
            <person name="Shetty J."/>
            <person name="Torralba M."/>
            <person name="Gill S."/>
            <person name="Nelson K."/>
        </authorList>
    </citation>
    <scope>NUCLEOTIDE SEQUENCE [LARGE SCALE GENOMIC DNA]</scope>
    <source>
        <strain evidence="2">ATCC 43037 / JCM 10827 / CCUG 33226 / KCTC 5666 / FDC 338</strain>
    </source>
</reference>
<dbReference type="EMBL" id="CP003191">
    <property type="protein sequence ID" value="AEW21775.1"/>
    <property type="molecule type" value="Genomic_DNA"/>
</dbReference>
<dbReference type="AlphaFoldDB" id="G8UPB9"/>
<name>G8UPB9_TANFA</name>
<evidence type="ECO:0000313" key="2">
    <source>
        <dbReference type="Proteomes" id="UP000005436"/>
    </source>
</evidence>
<keyword evidence="2" id="KW-1185">Reference proteome</keyword>
<protein>
    <submittedName>
        <fullName evidence="1">Uncharacterized protein</fullName>
    </submittedName>
</protein>
<dbReference type="STRING" id="203275.BFO_2954"/>
<dbReference type="PATRIC" id="fig|203275.8.peg.2540"/>
<dbReference type="KEGG" id="tfo:BFO_2954"/>
<gene>
    <name evidence="1" type="ordered locus">BFO_2954</name>
</gene>
<organism evidence="1 2">
    <name type="scientific">Tannerella forsythia (strain ATCC 43037 / JCM 10827 / CCUG 21028 A / KCTC 5666 / FDC 338)</name>
    <name type="common">Bacteroides forsythus</name>
    <dbReference type="NCBI Taxonomy" id="203275"/>
    <lineage>
        <taxon>Bacteria</taxon>
        <taxon>Pseudomonadati</taxon>
        <taxon>Bacteroidota</taxon>
        <taxon>Bacteroidia</taxon>
        <taxon>Bacteroidales</taxon>
        <taxon>Tannerellaceae</taxon>
        <taxon>Tannerella</taxon>
    </lineage>
</organism>
<accession>G8UPB9</accession>
<proteinExistence type="predicted"/>